<dbReference type="InterPro" id="IPR008906">
    <property type="entry name" value="HATC_C_dom"/>
</dbReference>
<proteinExistence type="predicted"/>
<dbReference type="InterPro" id="IPR012337">
    <property type="entry name" value="RNaseH-like_sf"/>
</dbReference>
<dbReference type="EMBL" id="BQNB010009292">
    <property type="protein sequence ID" value="GJS61470.1"/>
    <property type="molecule type" value="Genomic_DNA"/>
</dbReference>
<accession>A0ABQ4X890</accession>
<feature type="region of interest" description="Disordered" evidence="1">
    <location>
        <begin position="290"/>
        <end position="318"/>
    </location>
</feature>
<name>A0ABQ4X890_9ASTR</name>
<gene>
    <name evidence="3" type="ORF">Tco_0656254</name>
</gene>
<dbReference type="SUPFAM" id="SSF53098">
    <property type="entry name" value="Ribonuclease H-like"/>
    <property type="match status" value="1"/>
</dbReference>
<keyword evidence="4" id="KW-1185">Reference proteome</keyword>
<dbReference type="PANTHER" id="PTHR23272">
    <property type="entry name" value="BED FINGER-RELATED"/>
    <property type="match status" value="1"/>
</dbReference>
<organism evidence="3 4">
    <name type="scientific">Tanacetum coccineum</name>
    <dbReference type="NCBI Taxonomy" id="301880"/>
    <lineage>
        <taxon>Eukaryota</taxon>
        <taxon>Viridiplantae</taxon>
        <taxon>Streptophyta</taxon>
        <taxon>Embryophyta</taxon>
        <taxon>Tracheophyta</taxon>
        <taxon>Spermatophyta</taxon>
        <taxon>Magnoliopsida</taxon>
        <taxon>eudicotyledons</taxon>
        <taxon>Gunneridae</taxon>
        <taxon>Pentapetalae</taxon>
        <taxon>asterids</taxon>
        <taxon>campanulids</taxon>
        <taxon>Asterales</taxon>
        <taxon>Asteraceae</taxon>
        <taxon>Asteroideae</taxon>
        <taxon>Anthemideae</taxon>
        <taxon>Anthemidinae</taxon>
        <taxon>Tanacetum</taxon>
    </lineage>
</organism>
<evidence type="ECO:0000313" key="4">
    <source>
        <dbReference type="Proteomes" id="UP001151760"/>
    </source>
</evidence>
<sequence>MSDNTKKAQCKRCFHFFSKDSNSTLKHHISHPHCEALKRVAESGQSPMSRDGSIFVYSPDVLREQFAGLVIQRGLPFNHFDDEQTTTVFQNHLQLKYNHSFLSSWFIDSLEGLYNIYYTKYSNPTTTESSSGGGASSSRASGGNQMTQLLNWLKEYKNKKARSDPSLSSEHERYVHSNFVIRLQTTEFATFDVLGFWKAKKTMFPVLSRKAMDILSVQATSVAFESEFSTSGRVLSIRRTRLTPASLEMCMCLKDHLDTQERKQEILDAEVQENESIPLSDEEIALDAASTECAMSEPGSRGEEGDNVYDMTNYHDDY</sequence>
<comment type="caution">
    <text evidence="3">The sequence shown here is derived from an EMBL/GenBank/DDBJ whole genome shotgun (WGS) entry which is preliminary data.</text>
</comment>
<evidence type="ECO:0000256" key="1">
    <source>
        <dbReference type="SAM" id="MobiDB-lite"/>
    </source>
</evidence>
<protein>
    <submittedName>
        <fullName evidence="3">Zinc finger BED domain-containing protein RICESLEEPER 2</fullName>
    </submittedName>
</protein>
<dbReference type="PANTHER" id="PTHR23272:SF190">
    <property type="entry name" value="ZINC FINGER, BED-TYPE-RELATED"/>
    <property type="match status" value="1"/>
</dbReference>
<evidence type="ECO:0000313" key="3">
    <source>
        <dbReference type="EMBL" id="GJS61470.1"/>
    </source>
</evidence>
<reference evidence="3" key="2">
    <citation type="submission" date="2022-01" db="EMBL/GenBank/DDBJ databases">
        <authorList>
            <person name="Yamashiro T."/>
            <person name="Shiraishi A."/>
            <person name="Satake H."/>
            <person name="Nakayama K."/>
        </authorList>
    </citation>
    <scope>NUCLEOTIDE SEQUENCE</scope>
</reference>
<reference evidence="3" key="1">
    <citation type="journal article" date="2022" name="Int. J. Mol. Sci.">
        <title>Draft Genome of Tanacetum Coccineum: Genomic Comparison of Closely Related Tanacetum-Family Plants.</title>
        <authorList>
            <person name="Yamashiro T."/>
            <person name="Shiraishi A."/>
            <person name="Nakayama K."/>
            <person name="Satake H."/>
        </authorList>
    </citation>
    <scope>NUCLEOTIDE SEQUENCE</scope>
</reference>
<evidence type="ECO:0000259" key="2">
    <source>
        <dbReference type="Pfam" id="PF05699"/>
    </source>
</evidence>
<dbReference type="Proteomes" id="UP001151760">
    <property type="component" value="Unassembled WGS sequence"/>
</dbReference>
<dbReference type="Pfam" id="PF05699">
    <property type="entry name" value="Dimer_Tnp_hAT"/>
    <property type="match status" value="1"/>
</dbReference>
<feature type="domain" description="HAT C-terminal dimerisation" evidence="2">
    <location>
        <begin position="172"/>
        <end position="256"/>
    </location>
</feature>